<reference evidence="2" key="1">
    <citation type="submission" date="2020-08" db="EMBL/GenBank/DDBJ databases">
        <title>Multicomponent nature underlies the extraordinary mechanical properties of spider dragline silk.</title>
        <authorList>
            <person name="Kono N."/>
            <person name="Nakamura H."/>
            <person name="Mori M."/>
            <person name="Yoshida Y."/>
            <person name="Ohtoshi R."/>
            <person name="Malay A.D."/>
            <person name="Moran D.A.P."/>
            <person name="Tomita M."/>
            <person name="Numata K."/>
            <person name="Arakawa K."/>
        </authorList>
    </citation>
    <scope>NUCLEOTIDE SEQUENCE</scope>
</reference>
<proteinExistence type="predicted"/>
<dbReference type="AlphaFoldDB" id="A0A8X6QA07"/>
<organism evidence="2 3">
    <name type="scientific">Nephila pilipes</name>
    <name type="common">Giant wood spider</name>
    <name type="synonym">Nephila maculata</name>
    <dbReference type="NCBI Taxonomy" id="299642"/>
    <lineage>
        <taxon>Eukaryota</taxon>
        <taxon>Metazoa</taxon>
        <taxon>Ecdysozoa</taxon>
        <taxon>Arthropoda</taxon>
        <taxon>Chelicerata</taxon>
        <taxon>Arachnida</taxon>
        <taxon>Araneae</taxon>
        <taxon>Araneomorphae</taxon>
        <taxon>Entelegynae</taxon>
        <taxon>Araneoidea</taxon>
        <taxon>Nephilidae</taxon>
        <taxon>Nephila</taxon>
    </lineage>
</organism>
<comment type="caution">
    <text evidence="2">The sequence shown here is derived from an EMBL/GenBank/DDBJ whole genome shotgun (WGS) entry which is preliminary data.</text>
</comment>
<dbReference type="Proteomes" id="UP000887013">
    <property type="component" value="Unassembled WGS sequence"/>
</dbReference>
<sequence>MASYNFKEVKRTEGELSFGLVVKSLQSRQLFRPTEWRIRIDPVKSSSDQPPPPLGKKSTLRREEIHPPPQNVGQSTAEVNMPRPTTKFADDPRTCGQNTVKCSWIRAKDPMRLHFCFFS</sequence>
<evidence type="ECO:0000313" key="2">
    <source>
        <dbReference type="EMBL" id="GFU13661.1"/>
    </source>
</evidence>
<name>A0A8X6QA07_NEPPI</name>
<dbReference type="EMBL" id="BMAW01079038">
    <property type="protein sequence ID" value="GFU13661.1"/>
    <property type="molecule type" value="Genomic_DNA"/>
</dbReference>
<protein>
    <submittedName>
        <fullName evidence="2">Uncharacterized protein</fullName>
    </submittedName>
</protein>
<feature type="region of interest" description="Disordered" evidence="1">
    <location>
        <begin position="39"/>
        <end position="93"/>
    </location>
</feature>
<evidence type="ECO:0000256" key="1">
    <source>
        <dbReference type="SAM" id="MobiDB-lite"/>
    </source>
</evidence>
<evidence type="ECO:0000313" key="3">
    <source>
        <dbReference type="Proteomes" id="UP000887013"/>
    </source>
</evidence>
<accession>A0A8X6QA07</accession>
<keyword evidence="3" id="KW-1185">Reference proteome</keyword>
<gene>
    <name evidence="2" type="ORF">NPIL_385271</name>
</gene>